<feature type="non-terminal residue" evidence="2">
    <location>
        <position position="97"/>
    </location>
</feature>
<protein>
    <submittedName>
        <fullName evidence="2">Uncharacterized protein</fullName>
    </submittedName>
</protein>
<feature type="chain" id="PRO_5044766194" evidence="1">
    <location>
        <begin position="21"/>
        <end position="97"/>
    </location>
</feature>
<keyword evidence="1" id="KW-0732">Signal</keyword>
<dbReference type="Proteomes" id="UP001634394">
    <property type="component" value="Unassembled WGS sequence"/>
</dbReference>
<keyword evidence="3" id="KW-1185">Reference proteome</keyword>
<dbReference type="AlphaFoldDB" id="A0ABD3VSX2"/>
<evidence type="ECO:0000256" key="1">
    <source>
        <dbReference type="SAM" id="SignalP"/>
    </source>
</evidence>
<feature type="signal peptide" evidence="1">
    <location>
        <begin position="1"/>
        <end position="20"/>
    </location>
</feature>
<dbReference type="EMBL" id="JBJQND010000010">
    <property type="protein sequence ID" value="KAL3863602.1"/>
    <property type="molecule type" value="Genomic_DNA"/>
</dbReference>
<proteinExistence type="predicted"/>
<accession>A0ABD3VSX2</accession>
<sequence length="97" mass="10959">MDRFTLILLIALWYATICQTNGASKYSVNLIPLPEEGDYKASGTVYMKGGMEPLFDFARSFIQTSLPKEFPNDFIKRKYCCNAIHSDILNIPIEGTT</sequence>
<evidence type="ECO:0000313" key="3">
    <source>
        <dbReference type="Proteomes" id="UP001634394"/>
    </source>
</evidence>
<organism evidence="2 3">
    <name type="scientific">Sinanodonta woodiana</name>
    <name type="common">Chinese pond mussel</name>
    <name type="synonym">Anodonta woodiana</name>
    <dbReference type="NCBI Taxonomy" id="1069815"/>
    <lineage>
        <taxon>Eukaryota</taxon>
        <taxon>Metazoa</taxon>
        <taxon>Spiralia</taxon>
        <taxon>Lophotrochozoa</taxon>
        <taxon>Mollusca</taxon>
        <taxon>Bivalvia</taxon>
        <taxon>Autobranchia</taxon>
        <taxon>Heteroconchia</taxon>
        <taxon>Palaeoheterodonta</taxon>
        <taxon>Unionida</taxon>
        <taxon>Unionoidea</taxon>
        <taxon>Unionidae</taxon>
        <taxon>Unioninae</taxon>
        <taxon>Sinanodonta</taxon>
    </lineage>
</organism>
<evidence type="ECO:0000313" key="2">
    <source>
        <dbReference type="EMBL" id="KAL3863602.1"/>
    </source>
</evidence>
<comment type="caution">
    <text evidence="2">The sequence shown here is derived from an EMBL/GenBank/DDBJ whole genome shotgun (WGS) entry which is preliminary data.</text>
</comment>
<gene>
    <name evidence="2" type="ORF">ACJMK2_005353</name>
</gene>
<name>A0ABD3VSX2_SINWO</name>
<reference evidence="2 3" key="1">
    <citation type="submission" date="2024-11" db="EMBL/GenBank/DDBJ databases">
        <title>Chromosome-level genome assembly of the freshwater bivalve Anodonta woodiana.</title>
        <authorList>
            <person name="Chen X."/>
        </authorList>
    </citation>
    <scope>NUCLEOTIDE SEQUENCE [LARGE SCALE GENOMIC DNA]</scope>
    <source>
        <strain evidence="2">MN2024</strain>
        <tissue evidence="2">Gills</tissue>
    </source>
</reference>